<organism evidence="1 2">
    <name type="scientific">Ataeniobius toweri</name>
    <dbReference type="NCBI Taxonomy" id="208326"/>
    <lineage>
        <taxon>Eukaryota</taxon>
        <taxon>Metazoa</taxon>
        <taxon>Chordata</taxon>
        <taxon>Craniata</taxon>
        <taxon>Vertebrata</taxon>
        <taxon>Euteleostomi</taxon>
        <taxon>Actinopterygii</taxon>
        <taxon>Neopterygii</taxon>
        <taxon>Teleostei</taxon>
        <taxon>Neoteleostei</taxon>
        <taxon>Acanthomorphata</taxon>
        <taxon>Ovalentaria</taxon>
        <taxon>Atherinomorphae</taxon>
        <taxon>Cyprinodontiformes</taxon>
        <taxon>Goodeidae</taxon>
        <taxon>Ataeniobius</taxon>
    </lineage>
</organism>
<sequence>MQLQIQVFQGMVLPALQIKRLKFLSILLCKIDETQSHCMENIWVNQFSSLATDSQLDLGLGIFHMNLLWYRPFYCSCGCLGLLFWLEGESASVSCVLQPLMVALCLAKSISPSTLTSFSAFSVLYNMCNINELQWNLVLKFFFQGINPTEERLPALYCQKHWVPLPNHLTQLF</sequence>
<evidence type="ECO:0000313" key="2">
    <source>
        <dbReference type="Proteomes" id="UP001345963"/>
    </source>
</evidence>
<protein>
    <submittedName>
        <fullName evidence="1">Uncharacterized protein</fullName>
    </submittedName>
</protein>
<comment type="caution">
    <text evidence="1">The sequence shown here is derived from an EMBL/GenBank/DDBJ whole genome shotgun (WGS) entry which is preliminary data.</text>
</comment>
<evidence type="ECO:0000313" key="1">
    <source>
        <dbReference type="EMBL" id="MED6244504.1"/>
    </source>
</evidence>
<dbReference type="EMBL" id="JAHUTI010039625">
    <property type="protein sequence ID" value="MED6244504.1"/>
    <property type="molecule type" value="Genomic_DNA"/>
</dbReference>
<name>A0ABU7B2M3_9TELE</name>
<keyword evidence="2" id="KW-1185">Reference proteome</keyword>
<gene>
    <name evidence="1" type="ORF">ATANTOWER_013659</name>
</gene>
<reference evidence="1 2" key="1">
    <citation type="submission" date="2021-07" db="EMBL/GenBank/DDBJ databases">
        <authorList>
            <person name="Palmer J.M."/>
        </authorList>
    </citation>
    <scope>NUCLEOTIDE SEQUENCE [LARGE SCALE GENOMIC DNA]</scope>
    <source>
        <strain evidence="1 2">AT_MEX2019</strain>
        <tissue evidence="1">Muscle</tissue>
    </source>
</reference>
<proteinExistence type="predicted"/>
<accession>A0ABU7B2M3</accession>
<dbReference type="Proteomes" id="UP001345963">
    <property type="component" value="Unassembled WGS sequence"/>
</dbReference>